<dbReference type="Pfam" id="PF16403">
    <property type="entry name" value="Bact_surface_Ig-like"/>
    <property type="match status" value="1"/>
</dbReference>
<evidence type="ECO:0000313" key="2">
    <source>
        <dbReference type="EMBL" id="VHO04625.1"/>
    </source>
</evidence>
<dbReference type="PROSITE" id="PS51257">
    <property type="entry name" value="PROKAR_LIPOPROTEIN"/>
    <property type="match status" value="1"/>
</dbReference>
<accession>A0A486XPZ1</accession>
<dbReference type="GO" id="GO:0006508">
    <property type="term" value="P:proteolysis"/>
    <property type="evidence" value="ECO:0007669"/>
    <property type="project" value="UniProtKB-KW"/>
</dbReference>
<organism evidence="2">
    <name type="scientific">Rheinheimera sp. BAL341</name>
    <dbReference type="NCBI Taxonomy" id="1708203"/>
    <lineage>
        <taxon>Bacteria</taxon>
        <taxon>Pseudomonadati</taxon>
        <taxon>Pseudomonadota</taxon>
        <taxon>Gammaproteobacteria</taxon>
        <taxon>Chromatiales</taxon>
        <taxon>Chromatiaceae</taxon>
        <taxon>Rheinheimera</taxon>
    </lineage>
</organism>
<dbReference type="EC" id="3.4.24.28" evidence="2"/>
<gene>
    <name evidence="2" type="ORF">BAL341_2011</name>
</gene>
<reference evidence="2" key="1">
    <citation type="submission" date="2019-04" db="EMBL/GenBank/DDBJ databases">
        <authorList>
            <person name="Brambilla D."/>
        </authorList>
    </citation>
    <scope>NUCLEOTIDE SEQUENCE</scope>
    <source>
        <strain evidence="2">BAL1</strain>
    </source>
</reference>
<evidence type="ECO:0000259" key="1">
    <source>
        <dbReference type="Pfam" id="PF16403"/>
    </source>
</evidence>
<sequence length="448" mass="49697">MRIVAMSLLSVLLSACGGESKNDVSIPPQPPPLNDTLPPVITLLGQSSIFHEQGLEYSDLGARAIDQVDGSVAVSITGAVDVNIAGTYELQFKAKDSAGNVSTSIREVQVIAPGIDAFVSNAAIQLALPSSYINSVETLIKAHDEVIAGDYSAARERIDAIFAAQPFSDDVWYNGVSVKGLNAGHPVAYYGLRMLDEITKVGEVTTQNTLQLTAIIASCATIERLTWPDLSPETVDVNIDQTIMNNNYHLLYESTDLFRRWIKAITRGSELKLVVHELNQCTSVSSVREGNVVVAYPDFEQMVMDVPEEIKNKTDMWWVIAPSAVPGDGSGFNLHFITGGMGLIDDKPVLLSDDAWFTRKPEHMGSGIYLQVERRSYQPQWFQHEFMHHLYQAWPEFRLEAGDHQWFDRSTWPDDFVGKWEPDYYAESIKKRLLNASPTLASGLDRTD</sequence>
<feature type="domain" description="Pesticidal crystal protein Cry22Aa Ig-like" evidence="1">
    <location>
        <begin position="41"/>
        <end position="110"/>
    </location>
</feature>
<keyword evidence="2" id="KW-0378">Hydrolase</keyword>
<dbReference type="InterPro" id="IPR013783">
    <property type="entry name" value="Ig-like_fold"/>
</dbReference>
<dbReference type="Gene3D" id="2.60.40.10">
    <property type="entry name" value="Immunoglobulins"/>
    <property type="match status" value="1"/>
</dbReference>
<keyword evidence="2" id="KW-0645">Protease</keyword>
<protein>
    <submittedName>
        <fullName evidence="2">Bacillolysin (Neutral protease)</fullName>
        <ecNumber evidence="2">3.4.24.28</ecNumber>
    </submittedName>
</protein>
<dbReference type="EMBL" id="CAAJGR010000111">
    <property type="protein sequence ID" value="VHO04625.1"/>
    <property type="molecule type" value="Genomic_DNA"/>
</dbReference>
<name>A0A486XPZ1_9GAMM</name>
<dbReference type="GO" id="GO:0008233">
    <property type="term" value="F:peptidase activity"/>
    <property type="evidence" value="ECO:0007669"/>
    <property type="project" value="UniProtKB-KW"/>
</dbReference>
<dbReference type="InterPro" id="IPR032179">
    <property type="entry name" value="Cry22Aa_Ig-like"/>
</dbReference>
<dbReference type="AlphaFoldDB" id="A0A486XPZ1"/>
<proteinExistence type="predicted"/>